<feature type="transmembrane region" description="Helical" evidence="2">
    <location>
        <begin position="44"/>
        <end position="63"/>
    </location>
</feature>
<reference evidence="3 4" key="1">
    <citation type="submission" date="2019-11" db="EMBL/GenBank/DDBJ databases">
        <authorList>
            <person name="Yuan L."/>
        </authorList>
    </citation>
    <scope>NUCLEOTIDE SEQUENCE [LARGE SCALE GENOMIC DNA]</scope>
    <source>
        <strain evidence="3 4">TRM43335</strain>
    </source>
</reference>
<comment type="caution">
    <text evidence="3">The sequence shown here is derived from an EMBL/GenBank/DDBJ whole genome shotgun (WGS) entry which is preliminary data.</text>
</comment>
<organism evidence="3 4">
    <name type="scientific">Streptomyces taklimakanensis</name>
    <dbReference type="NCBI Taxonomy" id="2569853"/>
    <lineage>
        <taxon>Bacteria</taxon>
        <taxon>Bacillati</taxon>
        <taxon>Actinomycetota</taxon>
        <taxon>Actinomycetes</taxon>
        <taxon>Kitasatosporales</taxon>
        <taxon>Streptomycetaceae</taxon>
        <taxon>Streptomyces</taxon>
    </lineage>
</organism>
<accession>A0A6G2BAP3</accession>
<keyword evidence="4" id="KW-1185">Reference proteome</keyword>
<keyword evidence="2" id="KW-1133">Transmembrane helix</keyword>
<feature type="transmembrane region" description="Helical" evidence="2">
    <location>
        <begin position="21"/>
        <end position="38"/>
    </location>
</feature>
<feature type="region of interest" description="Disordered" evidence="1">
    <location>
        <begin position="167"/>
        <end position="206"/>
    </location>
</feature>
<feature type="transmembrane region" description="Helical" evidence="2">
    <location>
        <begin position="100"/>
        <end position="116"/>
    </location>
</feature>
<dbReference type="Proteomes" id="UP000473014">
    <property type="component" value="Unassembled WGS sequence"/>
</dbReference>
<dbReference type="EMBL" id="WIXO01000001">
    <property type="protein sequence ID" value="MTE19337.1"/>
    <property type="molecule type" value="Genomic_DNA"/>
</dbReference>
<evidence type="ECO:0000313" key="4">
    <source>
        <dbReference type="Proteomes" id="UP000473014"/>
    </source>
</evidence>
<protein>
    <recommendedName>
        <fullName evidence="5">Integral membrane protein</fullName>
    </recommendedName>
</protein>
<name>A0A6G2BAP3_9ACTN</name>
<feature type="compositionally biased region" description="Low complexity" evidence="1">
    <location>
        <begin position="173"/>
        <end position="183"/>
    </location>
</feature>
<gene>
    <name evidence="3" type="ORF">F0L17_09395</name>
</gene>
<evidence type="ECO:0000256" key="1">
    <source>
        <dbReference type="SAM" id="MobiDB-lite"/>
    </source>
</evidence>
<evidence type="ECO:0000256" key="2">
    <source>
        <dbReference type="SAM" id="Phobius"/>
    </source>
</evidence>
<keyword evidence="2" id="KW-0812">Transmembrane</keyword>
<proteinExistence type="predicted"/>
<evidence type="ECO:0000313" key="3">
    <source>
        <dbReference type="EMBL" id="MTE19337.1"/>
    </source>
</evidence>
<keyword evidence="2" id="KW-0472">Membrane</keyword>
<sequence>MARGAYALARVAVYVRTAGTALWWTGVVAAGVGLAFPGLTGRRIGVLGGAALFLVAAVVAFLARRGRCVGMIGAASTAGKWVVLHDRAVTVRTWLRSRRWWLVAAFAAAVGSSWAVPAAGGMLLAGAGAGLWAKAVWLGRWERRNEKLLWVRPEWAAGRSPARKDVRGWMTTGPLAGDAAPGGARRRPAVAGRERRPRARVTAAAR</sequence>
<dbReference type="AlphaFoldDB" id="A0A6G2BAP3"/>
<evidence type="ECO:0008006" key="5">
    <source>
        <dbReference type="Google" id="ProtNLM"/>
    </source>
</evidence>
<dbReference type="RefSeq" id="WP_162465991.1">
    <property type="nucleotide sequence ID" value="NZ_WIXO01000001.1"/>
</dbReference>